<proteinExistence type="predicted"/>
<dbReference type="AlphaFoldDB" id="A0AAD9HNG4"/>
<reference evidence="2" key="1">
    <citation type="submission" date="2021-06" db="EMBL/GenBank/DDBJ databases">
        <title>Comparative genomics, transcriptomics and evolutionary studies reveal genomic signatures of adaptation to plant cell wall in hemibiotrophic fungi.</title>
        <authorList>
            <consortium name="DOE Joint Genome Institute"/>
            <person name="Baroncelli R."/>
            <person name="Diaz J.F."/>
            <person name="Benocci T."/>
            <person name="Peng M."/>
            <person name="Battaglia E."/>
            <person name="Haridas S."/>
            <person name="Andreopoulos W."/>
            <person name="Labutti K."/>
            <person name="Pangilinan J."/>
            <person name="Floch G.L."/>
            <person name="Makela M.R."/>
            <person name="Henrissat B."/>
            <person name="Grigoriev I.V."/>
            <person name="Crouch J.A."/>
            <person name="De Vries R.P."/>
            <person name="Sukno S.A."/>
            <person name="Thon M.R."/>
        </authorList>
    </citation>
    <scope>NUCLEOTIDE SEQUENCE</scope>
    <source>
        <strain evidence="2">MAFF235873</strain>
    </source>
</reference>
<evidence type="ECO:0000313" key="2">
    <source>
        <dbReference type="EMBL" id="KAK2031164.1"/>
    </source>
</evidence>
<dbReference type="Proteomes" id="UP001232148">
    <property type="component" value="Unassembled WGS sequence"/>
</dbReference>
<name>A0AAD9HNG4_9PEZI</name>
<evidence type="ECO:0000313" key="3">
    <source>
        <dbReference type="Proteomes" id="UP001232148"/>
    </source>
</evidence>
<evidence type="ECO:0000256" key="1">
    <source>
        <dbReference type="SAM" id="SignalP"/>
    </source>
</evidence>
<keyword evidence="1" id="KW-0732">Signal</keyword>
<comment type="caution">
    <text evidence="2">The sequence shown here is derived from an EMBL/GenBank/DDBJ whole genome shotgun (WGS) entry which is preliminary data.</text>
</comment>
<gene>
    <name evidence="2" type="ORF">LX32DRAFT_637487</name>
</gene>
<feature type="signal peptide" evidence="1">
    <location>
        <begin position="1"/>
        <end position="19"/>
    </location>
</feature>
<sequence length="129" mass="13052">MKFSALALSASSLVLTAFAAPAPAPAAGAPVAPFTVMCAAVSAGSSMSASDIQSTMNDHKADLDIEGTITNQKTVNCVTNDGRPQSSQVGIQFTYANAHNDQAAFPPLSKDSVICSSMAAWGALTCTPA</sequence>
<keyword evidence="3" id="KW-1185">Reference proteome</keyword>
<organism evidence="2 3">
    <name type="scientific">Colletotrichum zoysiae</name>
    <dbReference type="NCBI Taxonomy" id="1216348"/>
    <lineage>
        <taxon>Eukaryota</taxon>
        <taxon>Fungi</taxon>
        <taxon>Dikarya</taxon>
        <taxon>Ascomycota</taxon>
        <taxon>Pezizomycotina</taxon>
        <taxon>Sordariomycetes</taxon>
        <taxon>Hypocreomycetidae</taxon>
        <taxon>Glomerellales</taxon>
        <taxon>Glomerellaceae</taxon>
        <taxon>Colletotrichum</taxon>
        <taxon>Colletotrichum graminicola species complex</taxon>
    </lineage>
</organism>
<dbReference type="EMBL" id="MU842843">
    <property type="protein sequence ID" value="KAK2031164.1"/>
    <property type="molecule type" value="Genomic_DNA"/>
</dbReference>
<protein>
    <submittedName>
        <fullName evidence="2">Uncharacterized protein</fullName>
    </submittedName>
</protein>
<accession>A0AAD9HNG4</accession>
<feature type="chain" id="PRO_5042229960" evidence="1">
    <location>
        <begin position="20"/>
        <end position="129"/>
    </location>
</feature>